<keyword evidence="2" id="KW-0812">Transmembrane</keyword>
<evidence type="ECO:0000313" key="5">
    <source>
        <dbReference type="Proteomes" id="UP000005238"/>
    </source>
</evidence>
<dbReference type="EnsemblProtists" id="Phyra82257">
    <property type="protein sequence ID" value="Phyra82257"/>
    <property type="gene ID" value="Phyra82257"/>
</dbReference>
<dbReference type="PANTHER" id="PTHR43751">
    <property type="entry name" value="SULFATASE"/>
    <property type="match status" value="1"/>
</dbReference>
<dbReference type="Gene3D" id="3.40.720.10">
    <property type="entry name" value="Alkaline Phosphatase, subunit A"/>
    <property type="match status" value="1"/>
</dbReference>
<feature type="compositionally biased region" description="Low complexity" evidence="1">
    <location>
        <begin position="1"/>
        <end position="13"/>
    </location>
</feature>
<reference evidence="4" key="2">
    <citation type="submission" date="2015-06" db="UniProtKB">
        <authorList>
            <consortium name="EnsemblProtists"/>
        </authorList>
    </citation>
    <scope>IDENTIFICATION</scope>
    <source>
        <strain evidence="4">Pr102</strain>
    </source>
</reference>
<dbReference type="PANTHER" id="PTHR43751:SF3">
    <property type="entry name" value="SULFATASE N-TERMINAL DOMAIN-CONTAINING PROTEIN"/>
    <property type="match status" value="1"/>
</dbReference>
<dbReference type="Proteomes" id="UP000005238">
    <property type="component" value="Unassembled WGS sequence"/>
</dbReference>
<dbReference type="GO" id="GO:0004065">
    <property type="term" value="F:arylsulfatase activity"/>
    <property type="evidence" value="ECO:0000318"/>
    <property type="project" value="GO_Central"/>
</dbReference>
<dbReference type="eggNOG" id="ENOG502SCMC">
    <property type="taxonomic scope" value="Eukaryota"/>
</dbReference>
<dbReference type="OMA" id="WTSWADL"/>
<name>H3GXE6_PHYRM</name>
<feature type="transmembrane region" description="Helical" evidence="2">
    <location>
        <begin position="54"/>
        <end position="74"/>
    </location>
</feature>
<feature type="region of interest" description="Disordered" evidence="1">
    <location>
        <begin position="1"/>
        <end position="31"/>
    </location>
</feature>
<dbReference type="STRING" id="164328.H3GXE6"/>
<dbReference type="CDD" id="cd16015">
    <property type="entry name" value="LTA_synthase"/>
    <property type="match status" value="1"/>
</dbReference>
<dbReference type="InterPro" id="IPR000917">
    <property type="entry name" value="Sulfatase_N"/>
</dbReference>
<feature type="domain" description="Sulfatase N-terminal" evidence="3">
    <location>
        <begin position="449"/>
        <end position="728"/>
    </location>
</feature>
<dbReference type="VEuPathDB" id="FungiDB:KRP22_13021"/>
<reference evidence="5" key="1">
    <citation type="journal article" date="2006" name="Science">
        <title>Phytophthora genome sequences uncover evolutionary origins and mechanisms of pathogenesis.</title>
        <authorList>
            <person name="Tyler B.M."/>
            <person name="Tripathy S."/>
            <person name="Zhang X."/>
            <person name="Dehal P."/>
            <person name="Jiang R.H."/>
            <person name="Aerts A."/>
            <person name="Arredondo F.D."/>
            <person name="Baxter L."/>
            <person name="Bensasson D."/>
            <person name="Beynon J.L."/>
            <person name="Chapman J."/>
            <person name="Damasceno C.M."/>
            <person name="Dorrance A.E."/>
            <person name="Dou D."/>
            <person name="Dickerman A.W."/>
            <person name="Dubchak I.L."/>
            <person name="Garbelotto M."/>
            <person name="Gijzen M."/>
            <person name="Gordon S.G."/>
            <person name="Govers F."/>
            <person name="Grunwald N.J."/>
            <person name="Huang W."/>
            <person name="Ivors K.L."/>
            <person name="Jones R.W."/>
            <person name="Kamoun S."/>
            <person name="Krampis K."/>
            <person name="Lamour K.H."/>
            <person name="Lee M.K."/>
            <person name="McDonald W.H."/>
            <person name="Medina M."/>
            <person name="Meijer H.J."/>
            <person name="Nordberg E.K."/>
            <person name="Maclean D.J."/>
            <person name="Ospina-Giraldo M.D."/>
            <person name="Morris P.F."/>
            <person name="Phuntumart V."/>
            <person name="Putnam N.H."/>
            <person name="Rash S."/>
            <person name="Rose J.K."/>
            <person name="Sakihama Y."/>
            <person name="Salamov A.A."/>
            <person name="Savidor A."/>
            <person name="Scheuring C.F."/>
            <person name="Smith B.M."/>
            <person name="Sobral B.W."/>
            <person name="Terry A."/>
            <person name="Torto-Alalibo T.A."/>
            <person name="Win J."/>
            <person name="Xu Z."/>
            <person name="Zhang H."/>
            <person name="Grigoriev I.V."/>
            <person name="Rokhsar D.S."/>
            <person name="Boore J.L."/>
        </authorList>
    </citation>
    <scope>NUCLEOTIDE SEQUENCE [LARGE SCALE GENOMIC DNA]</scope>
    <source>
        <strain evidence="5">Pr102</strain>
    </source>
</reference>
<feature type="transmembrane region" description="Helical" evidence="2">
    <location>
        <begin position="340"/>
        <end position="364"/>
    </location>
</feature>
<dbReference type="Pfam" id="PF00884">
    <property type="entry name" value="Sulfatase"/>
    <property type="match status" value="1"/>
</dbReference>
<dbReference type="AlphaFoldDB" id="H3GXE6"/>
<feature type="transmembrane region" description="Helical" evidence="2">
    <location>
        <begin position="210"/>
        <end position="230"/>
    </location>
</feature>
<dbReference type="InParanoid" id="H3GXE6"/>
<proteinExistence type="predicted"/>
<evidence type="ECO:0000256" key="2">
    <source>
        <dbReference type="SAM" id="Phobius"/>
    </source>
</evidence>
<keyword evidence="5" id="KW-1185">Reference proteome</keyword>
<evidence type="ECO:0000256" key="1">
    <source>
        <dbReference type="SAM" id="MobiDB-lite"/>
    </source>
</evidence>
<organism evidence="4 5">
    <name type="scientific">Phytophthora ramorum</name>
    <name type="common">Sudden oak death agent</name>
    <dbReference type="NCBI Taxonomy" id="164328"/>
    <lineage>
        <taxon>Eukaryota</taxon>
        <taxon>Sar</taxon>
        <taxon>Stramenopiles</taxon>
        <taxon>Oomycota</taxon>
        <taxon>Peronosporomycetes</taxon>
        <taxon>Peronosporales</taxon>
        <taxon>Peronosporaceae</taxon>
        <taxon>Phytophthora</taxon>
    </lineage>
</organism>
<dbReference type="VEuPathDB" id="FungiDB:KRP23_12500"/>
<protein>
    <recommendedName>
        <fullName evidence="3">Sulfatase N-terminal domain-containing protein</fullName>
    </recommendedName>
</protein>
<feature type="transmembrane region" description="Helical" evidence="2">
    <location>
        <begin position="151"/>
        <end position="175"/>
    </location>
</feature>
<dbReference type="EMBL" id="DS566066">
    <property type="status" value="NOT_ANNOTATED_CDS"/>
    <property type="molecule type" value="Genomic_DNA"/>
</dbReference>
<dbReference type="SUPFAM" id="SSF53649">
    <property type="entry name" value="Alkaline phosphatase-like"/>
    <property type="match status" value="1"/>
</dbReference>
<accession>H3GXE6</accession>
<evidence type="ECO:0000259" key="3">
    <source>
        <dbReference type="Pfam" id="PF00884"/>
    </source>
</evidence>
<dbReference type="InterPro" id="IPR052701">
    <property type="entry name" value="GAG_Ulvan_Degrading_Sulfatases"/>
</dbReference>
<dbReference type="InterPro" id="IPR017850">
    <property type="entry name" value="Alkaline_phosphatase_core_sf"/>
</dbReference>
<keyword evidence="2" id="KW-0472">Membrane</keyword>
<evidence type="ECO:0000313" key="4">
    <source>
        <dbReference type="EnsemblProtists" id="Phyra82257"/>
    </source>
</evidence>
<dbReference type="HOGENOM" id="CLU_009197_0_0_1"/>
<keyword evidence="2" id="KW-1133">Transmembrane helix</keyword>
<sequence length="887" mass="98806">MGSSSSAALSVEASTRRGKFSAVATQEDDKPRGRFNPRELLQMLQFANFWSRPWLGWLFVYILVLLFFFVYRCVGMSALISMYGTVNDRTAGVEFGSLGLGLLEDLTCATYLVAVLWLLDFTLSRLLGASSDSMTVQTFIRWKRQRVIRRVVTFASSWVLFVAMAAPFVADILLVRLRSMRFTFEIVSMAIEDSDMVGSVAISSAEFNEAYVAASILVTVATFFAAVRTWTSWADLARWNPAQALVRLVRRIPFPYKKHDDELWTPKKDPESDSSEDVNESLLEGGELNPYTETVTPKRLSCSIQAVAVDKLGCVSTTCGSSVPATKCRRVVLWIKSVDWLLCVVQGILALLAFVLMPMTVLAISQASSPLIANVAMDTTINELFMRALKVTEAGFVPTVADGTIERASAYIHATESYTLFAGDSLYRQTSGFHGDLAFNVSVNDANPPNVVVLALESFRFHDSHYLVGDDDPSNLFRGWNGSVVPNFDKWARRGVAFPNLWSSWKTSRSLVSLLFAQVPYDSIQSTDTAGGRTDVELAGMPQLFKAKGYETFFTTGTWTSYDDWSVFLPAHGFDTLWDQDDMMALGESDLGISPDDWKGPAQRKFIWGVHDDVSFEVLGNLLVNKTREQSDRVAAGEAKQPLFLTHYSISSHVAYQARPAWYAKAKKPDFSALYGGEDHSGNVKNYLEMRHFTDLELGKFMDRMAAEGVLNDTIVLIVGDHGQAPEFGNDTPEKRDVSCTHVAGALIAEGRLGEYVGLKIQDAVEHYDMLNTLADITGVPEGGFFQDGVGRSLKRAAPFGERVVYSNNPNVKNSVVRGHERLRYDRSTSSVMLHNAYSDHDMQRDLFPALSTEKKNQWLDWRDKGREVAAYYKTRWEGKCLLAATC</sequence>